<dbReference type="RefSeq" id="WP_160735257.1">
    <property type="nucleotide sequence ID" value="NZ_WTYT01000001.1"/>
</dbReference>
<dbReference type="InterPro" id="IPR007684">
    <property type="entry name" value="Znf_Ogr/Delta"/>
</dbReference>
<evidence type="ECO:0000313" key="4">
    <source>
        <dbReference type="Proteomes" id="UP000438476"/>
    </source>
</evidence>
<feature type="region of interest" description="Disordered" evidence="1">
    <location>
        <begin position="81"/>
        <end position="129"/>
    </location>
</feature>
<proteinExistence type="predicted"/>
<name>A0A6I4T1R2_9SPHN</name>
<reference evidence="3 4" key="1">
    <citation type="submission" date="2019-12" db="EMBL/GenBank/DDBJ databases">
        <title>Genomic-based taxomic classification of the family Erythrobacteraceae.</title>
        <authorList>
            <person name="Xu L."/>
        </authorList>
    </citation>
    <scope>NUCLEOTIDE SEQUENCE [LARGE SCALE GENOMIC DNA]</scope>
    <source>
        <strain evidence="3 4">LMG 29518</strain>
    </source>
</reference>
<organism evidence="3 4">
    <name type="scientific">Altericroceibacterium endophyticum</name>
    <dbReference type="NCBI Taxonomy" id="1808508"/>
    <lineage>
        <taxon>Bacteria</taxon>
        <taxon>Pseudomonadati</taxon>
        <taxon>Pseudomonadota</taxon>
        <taxon>Alphaproteobacteria</taxon>
        <taxon>Sphingomonadales</taxon>
        <taxon>Erythrobacteraceae</taxon>
        <taxon>Altericroceibacterium</taxon>
    </lineage>
</organism>
<feature type="domain" description="Zinc finger Ogr/Delta-type" evidence="2">
    <location>
        <begin position="25"/>
        <end position="70"/>
    </location>
</feature>
<evidence type="ECO:0000256" key="1">
    <source>
        <dbReference type="SAM" id="MobiDB-lite"/>
    </source>
</evidence>
<protein>
    <recommendedName>
        <fullName evidence="2">Zinc finger Ogr/Delta-type domain-containing protein</fullName>
    </recommendedName>
</protein>
<evidence type="ECO:0000259" key="2">
    <source>
        <dbReference type="Pfam" id="PF04606"/>
    </source>
</evidence>
<dbReference type="AlphaFoldDB" id="A0A6I4T1R2"/>
<sequence>MAGEGALSSRPAGHHTRLRRGSVICPVCHANGRIEGSEHVTDLVKTLWVHCSNTSCGMTWRMHLSFEFVISPSAIHRPDLNLPGAPSDYPRQTYAPGPPASVATAEDAHDPNQMTIFDNLGGKDPKSPP</sequence>
<dbReference type="Proteomes" id="UP000438476">
    <property type="component" value="Unassembled WGS sequence"/>
</dbReference>
<dbReference type="OrthoDB" id="7504413at2"/>
<gene>
    <name evidence="3" type="ORF">GRI91_03805</name>
</gene>
<evidence type="ECO:0000313" key="3">
    <source>
        <dbReference type="EMBL" id="MXO64876.1"/>
    </source>
</evidence>
<dbReference type="Pfam" id="PF04606">
    <property type="entry name" value="Ogr_Delta"/>
    <property type="match status" value="1"/>
</dbReference>
<accession>A0A6I4T1R2</accession>
<dbReference type="EMBL" id="WTYT01000001">
    <property type="protein sequence ID" value="MXO64876.1"/>
    <property type="molecule type" value="Genomic_DNA"/>
</dbReference>
<comment type="caution">
    <text evidence="3">The sequence shown here is derived from an EMBL/GenBank/DDBJ whole genome shotgun (WGS) entry which is preliminary data.</text>
</comment>
<keyword evidence="4" id="KW-1185">Reference proteome</keyword>